<evidence type="ECO:0000256" key="1">
    <source>
        <dbReference type="ARBA" id="ARBA00022845"/>
    </source>
</evidence>
<accession>A0A0G0GE03</accession>
<name>A0A0G0GE03_9BACT</name>
<evidence type="ECO:0000313" key="3">
    <source>
        <dbReference type="EMBL" id="KKQ28202.1"/>
    </source>
</evidence>
<dbReference type="PANTHER" id="PTHR33231">
    <property type="entry name" value="30S RIBOSOMAL PROTEIN"/>
    <property type="match status" value="1"/>
</dbReference>
<feature type="coiled-coil region" evidence="2">
    <location>
        <begin position="77"/>
        <end position="111"/>
    </location>
</feature>
<proteinExistence type="predicted"/>
<organism evidence="3 4">
    <name type="scientific">Candidatus Magasanikbacteria bacterium GW2011_GWC2_37_14</name>
    <dbReference type="NCBI Taxonomy" id="1619046"/>
    <lineage>
        <taxon>Bacteria</taxon>
        <taxon>Candidatus Magasanikiibacteriota</taxon>
    </lineage>
</organism>
<dbReference type="InterPro" id="IPR036567">
    <property type="entry name" value="RHF-like"/>
</dbReference>
<protein>
    <submittedName>
        <fullName evidence="3">Sigma 54 modulation protein/ribosomal protein S30EA</fullName>
    </submittedName>
</protein>
<keyword evidence="2" id="KW-0175">Coiled coil</keyword>
<dbReference type="GO" id="GO:0045900">
    <property type="term" value="P:negative regulation of translational elongation"/>
    <property type="evidence" value="ECO:0007669"/>
    <property type="project" value="TreeGrafter"/>
</dbReference>
<keyword evidence="1" id="KW-0810">Translation regulation</keyword>
<reference evidence="3 4" key="1">
    <citation type="journal article" date="2015" name="Nature">
        <title>rRNA introns, odd ribosomes, and small enigmatic genomes across a large radiation of phyla.</title>
        <authorList>
            <person name="Brown C.T."/>
            <person name="Hug L.A."/>
            <person name="Thomas B.C."/>
            <person name="Sharon I."/>
            <person name="Castelle C.J."/>
            <person name="Singh A."/>
            <person name="Wilkins M.J."/>
            <person name="Williams K.H."/>
            <person name="Banfield J.F."/>
        </authorList>
    </citation>
    <scope>NUCLEOTIDE SEQUENCE [LARGE SCALE GENOMIC DNA]</scope>
</reference>
<dbReference type="EMBL" id="LBSX01000001">
    <property type="protein sequence ID" value="KKQ28202.1"/>
    <property type="molecule type" value="Genomic_DNA"/>
</dbReference>
<dbReference type="PANTHER" id="PTHR33231:SF1">
    <property type="entry name" value="30S RIBOSOMAL PROTEIN"/>
    <property type="match status" value="1"/>
</dbReference>
<dbReference type="SUPFAM" id="SSF69754">
    <property type="entry name" value="Ribosome binding protein Y (YfiA homologue)"/>
    <property type="match status" value="1"/>
</dbReference>
<evidence type="ECO:0000313" key="4">
    <source>
        <dbReference type="Proteomes" id="UP000034849"/>
    </source>
</evidence>
<dbReference type="GO" id="GO:0043024">
    <property type="term" value="F:ribosomal small subunit binding"/>
    <property type="evidence" value="ECO:0007669"/>
    <property type="project" value="TreeGrafter"/>
</dbReference>
<comment type="caution">
    <text evidence="3">The sequence shown here is derived from an EMBL/GenBank/DDBJ whole genome shotgun (WGS) entry which is preliminary data.</text>
</comment>
<dbReference type="Gene3D" id="3.30.160.100">
    <property type="entry name" value="Ribosome hibernation promotion factor-like"/>
    <property type="match status" value="1"/>
</dbReference>
<dbReference type="AlphaFoldDB" id="A0A0G0GE03"/>
<dbReference type="STRING" id="1619046.US42_C0001G0053"/>
<dbReference type="InterPro" id="IPR050574">
    <property type="entry name" value="HPF/YfiA_ribosome-assoc"/>
</dbReference>
<evidence type="ECO:0000256" key="2">
    <source>
        <dbReference type="SAM" id="Coils"/>
    </source>
</evidence>
<dbReference type="CDD" id="cd00552">
    <property type="entry name" value="RaiA"/>
    <property type="match status" value="1"/>
</dbReference>
<dbReference type="Pfam" id="PF02482">
    <property type="entry name" value="Ribosomal_S30AE"/>
    <property type="match status" value="1"/>
</dbReference>
<gene>
    <name evidence="3" type="ORF">US42_C0001G0053</name>
</gene>
<dbReference type="InterPro" id="IPR003489">
    <property type="entry name" value="RHF/RaiA"/>
</dbReference>
<dbReference type="NCBIfam" id="TIGR00741">
    <property type="entry name" value="yfiA"/>
    <property type="match status" value="1"/>
</dbReference>
<keyword evidence="3" id="KW-0689">Ribosomal protein</keyword>
<sequence>MNINIKGTNIELTEAIKNYAEEKISTLEKFFDNIQSADIDVGMTSHHHQKGDIFYAEVNLAVPGKLLRVVKEEPDLYKAIDKVKDHLKVELEKMKEKMRAKDKKVLRGEKEYQG</sequence>
<dbReference type="GO" id="GO:0022627">
    <property type="term" value="C:cytosolic small ribosomal subunit"/>
    <property type="evidence" value="ECO:0007669"/>
    <property type="project" value="TreeGrafter"/>
</dbReference>
<keyword evidence="3" id="KW-0687">Ribonucleoprotein</keyword>
<dbReference type="Proteomes" id="UP000034849">
    <property type="component" value="Unassembled WGS sequence"/>
</dbReference>